<comment type="catalytic activity">
    <reaction evidence="9 10">
        <text>D-glyceraldehyde 3-phosphate = dihydroxyacetone phosphate</text>
        <dbReference type="Rhea" id="RHEA:18585"/>
        <dbReference type="ChEBI" id="CHEBI:57642"/>
        <dbReference type="ChEBI" id="CHEBI:59776"/>
        <dbReference type="EC" id="5.3.1.1"/>
    </reaction>
</comment>
<comment type="catalytic activity">
    <reaction evidence="1">
        <text>L-erythrulose 1-phosphate = D-erythrulose 4-phosphate</text>
        <dbReference type="Rhea" id="RHEA:49588"/>
        <dbReference type="ChEBI" id="CHEBI:58002"/>
        <dbReference type="ChEBI" id="CHEBI:90796"/>
        <dbReference type="EC" id="5.3.1.33"/>
    </reaction>
</comment>
<dbReference type="Pfam" id="PF00121">
    <property type="entry name" value="TIM"/>
    <property type="match status" value="1"/>
</dbReference>
<evidence type="ECO:0000256" key="6">
    <source>
        <dbReference type="ARBA" id="ARBA00022490"/>
    </source>
</evidence>
<dbReference type="PROSITE" id="PS00171">
    <property type="entry name" value="TIM_1"/>
    <property type="match status" value="1"/>
</dbReference>
<keyword evidence="6 9" id="KW-0963">Cytoplasm</keyword>
<dbReference type="UniPathway" id="UPA00109">
    <property type="reaction ID" value="UER00189"/>
</dbReference>
<evidence type="ECO:0000256" key="10">
    <source>
        <dbReference type="RuleBase" id="RU363013"/>
    </source>
</evidence>
<dbReference type="PANTHER" id="PTHR21139:SF42">
    <property type="entry name" value="TRIOSEPHOSPHATE ISOMERASE"/>
    <property type="match status" value="1"/>
</dbReference>
<accession>F7VEA7</accession>
<dbReference type="GO" id="GO:0046166">
    <property type="term" value="P:glyceraldehyde-3-phosphate biosynthetic process"/>
    <property type="evidence" value="ECO:0007669"/>
    <property type="project" value="TreeGrafter"/>
</dbReference>
<sequence length="254" mass="26654">MQEGKETDMSRQIIVGNWKMNGTSRDSQALVQALLAGLPASVPDVVICPPFTQLALLTDTLKTTSVALGAQDCHKDASGAHTGDISAPMLTDLGVSYVILGHSERRQEHGELDETVREKAVAAGKAGLTPIVCIGETEDQRDSGEHFDTLGWQIKGSLPDGFSGILAYEPIWAIGTGRAATTDEIAETMKFLREELVRQFGESGKTIRILYGGSVNDKNAASILSITDVAGALVGGASLKAEAFLSIVGAASAA</sequence>
<dbReference type="GO" id="GO:0006094">
    <property type="term" value="P:gluconeogenesis"/>
    <property type="evidence" value="ECO:0007669"/>
    <property type="project" value="UniProtKB-UniRule"/>
</dbReference>
<dbReference type="InterPro" id="IPR013785">
    <property type="entry name" value="Aldolase_TIM"/>
</dbReference>
<protein>
    <recommendedName>
        <fullName evidence="9 10">Triosephosphate isomerase</fullName>
        <shortName evidence="9">TIM</shortName>
        <shortName evidence="9">TPI</shortName>
        <ecNumber evidence="9 10">5.3.1.1</ecNumber>
    </recommendedName>
    <alternativeName>
        <fullName evidence="9">Triose-phosphate isomerase</fullName>
    </alternativeName>
</protein>
<dbReference type="GO" id="GO:0019563">
    <property type="term" value="P:glycerol catabolic process"/>
    <property type="evidence" value="ECO:0007669"/>
    <property type="project" value="TreeGrafter"/>
</dbReference>
<evidence type="ECO:0000256" key="7">
    <source>
        <dbReference type="ARBA" id="ARBA00023152"/>
    </source>
</evidence>
<dbReference type="GO" id="GO:0005829">
    <property type="term" value="C:cytosol"/>
    <property type="evidence" value="ECO:0007669"/>
    <property type="project" value="TreeGrafter"/>
</dbReference>
<evidence type="ECO:0000256" key="8">
    <source>
        <dbReference type="ARBA" id="ARBA00023235"/>
    </source>
</evidence>
<feature type="active site" description="Electrophile" evidence="9">
    <location>
        <position position="102"/>
    </location>
</feature>
<evidence type="ECO:0000256" key="2">
    <source>
        <dbReference type="ARBA" id="ARBA00004680"/>
    </source>
</evidence>
<comment type="caution">
    <text evidence="11">The sequence shown here is derived from an EMBL/GenBank/DDBJ whole genome shotgun (WGS) entry which is preliminary data.</text>
</comment>
<keyword evidence="8 9" id="KW-0413">Isomerase</keyword>
<proteinExistence type="inferred from homology"/>
<evidence type="ECO:0000256" key="9">
    <source>
        <dbReference type="HAMAP-Rule" id="MF_00147"/>
    </source>
</evidence>
<feature type="binding site" evidence="9">
    <location>
        <position position="214"/>
    </location>
    <ligand>
        <name>substrate</name>
    </ligand>
</feature>
<comment type="pathway">
    <text evidence="9 10">Carbohydrate biosynthesis; gluconeogenesis.</text>
</comment>
<evidence type="ECO:0000313" key="11">
    <source>
        <dbReference type="EMBL" id="GAA08702.1"/>
    </source>
</evidence>
<evidence type="ECO:0000256" key="5">
    <source>
        <dbReference type="ARBA" id="ARBA00022432"/>
    </source>
</evidence>
<reference evidence="11 12" key="1">
    <citation type="journal article" date="2011" name="Biochem. Biophys. Res. Commun.">
        <title>Increased number of Arginine-based salt bridges contributes to the thermotolerance of thermotolerant acetic acid bacteria, Acetobacter tropicalis SKU1100.</title>
        <authorList>
            <person name="Matsutani M."/>
            <person name="Hirakawa H."/>
            <person name="Nishikura M."/>
            <person name="Soemphol W."/>
            <person name="Ali I.A.I."/>
            <person name="Yakushi T."/>
            <person name="Matsushita K."/>
        </authorList>
    </citation>
    <scope>NUCLEOTIDE SEQUENCE [LARGE SCALE GENOMIC DNA]</scope>
    <source>
        <strain evidence="11 12">NBRC 101654</strain>
    </source>
</reference>
<dbReference type="InterPro" id="IPR035990">
    <property type="entry name" value="TIM_sf"/>
</dbReference>
<comment type="pathway">
    <text evidence="3">Carbohydrate metabolism; erythritol degradation.</text>
</comment>
<feature type="active site" description="Proton acceptor" evidence="9">
    <location>
        <position position="169"/>
    </location>
</feature>
<comment type="subcellular location">
    <subcellularLocation>
        <location evidence="9 10">Cytoplasm</location>
    </subcellularLocation>
</comment>
<evidence type="ECO:0000256" key="4">
    <source>
        <dbReference type="ARBA" id="ARBA00007422"/>
    </source>
</evidence>
<evidence type="ECO:0000256" key="1">
    <source>
        <dbReference type="ARBA" id="ARBA00000148"/>
    </source>
</evidence>
<dbReference type="GO" id="GO:0004807">
    <property type="term" value="F:triose-phosphate isomerase activity"/>
    <property type="evidence" value="ECO:0007669"/>
    <property type="project" value="UniProtKB-UniRule"/>
</dbReference>
<dbReference type="AlphaFoldDB" id="F7VEA7"/>
<dbReference type="InterPro" id="IPR000652">
    <property type="entry name" value="Triosephosphate_isomerase"/>
</dbReference>
<dbReference type="EC" id="5.3.1.1" evidence="9 10"/>
<name>F7VEA7_9PROT</name>
<dbReference type="UniPathway" id="UPA00138"/>
<feature type="binding site" evidence="9">
    <location>
        <position position="175"/>
    </location>
    <ligand>
        <name>substrate</name>
    </ligand>
</feature>
<dbReference type="InterPro" id="IPR020861">
    <property type="entry name" value="Triosephosphate_isomerase_AS"/>
</dbReference>
<dbReference type="SUPFAM" id="SSF51351">
    <property type="entry name" value="Triosephosphate isomerase (TIM)"/>
    <property type="match status" value="1"/>
</dbReference>
<comment type="similarity">
    <text evidence="4 9 10">Belongs to the triosephosphate isomerase family.</text>
</comment>
<keyword evidence="5 9" id="KW-0312">Gluconeogenesis</keyword>
<dbReference type="GO" id="GO:0006096">
    <property type="term" value="P:glycolytic process"/>
    <property type="evidence" value="ECO:0007669"/>
    <property type="project" value="UniProtKB-UniRule"/>
</dbReference>
<comment type="subunit">
    <text evidence="9 10">Homodimer.</text>
</comment>
<organism evidence="11 12">
    <name type="scientific">Acetobacter tropicalis NBRC 101654</name>
    <dbReference type="NCBI Taxonomy" id="749388"/>
    <lineage>
        <taxon>Bacteria</taxon>
        <taxon>Pseudomonadati</taxon>
        <taxon>Pseudomonadota</taxon>
        <taxon>Alphaproteobacteria</taxon>
        <taxon>Acetobacterales</taxon>
        <taxon>Acetobacteraceae</taxon>
        <taxon>Acetobacter</taxon>
    </lineage>
</organism>
<comment type="function">
    <text evidence="9">Involved in the gluconeogenesis. Catalyzes stereospecifically the conversion of dihydroxyacetone phosphate (DHAP) to D-glyceraldehyde-3-phosphate (G3P).</text>
</comment>
<evidence type="ECO:0000313" key="12">
    <source>
        <dbReference type="Proteomes" id="UP000004319"/>
    </source>
</evidence>
<gene>
    <name evidence="9" type="primary">tpiA</name>
    <name evidence="11" type="ORF">ATPR_1706</name>
</gene>
<dbReference type="UniPathway" id="UPA01066"/>
<keyword evidence="7 9" id="KW-0324">Glycolysis</keyword>
<dbReference type="PROSITE" id="PS51440">
    <property type="entry name" value="TIM_2"/>
    <property type="match status" value="1"/>
</dbReference>
<dbReference type="Proteomes" id="UP000004319">
    <property type="component" value="Unassembled WGS sequence"/>
</dbReference>
<dbReference type="FunFam" id="3.20.20.70:FF:000016">
    <property type="entry name" value="Triosephosphate isomerase"/>
    <property type="match status" value="1"/>
</dbReference>
<dbReference type="PANTHER" id="PTHR21139">
    <property type="entry name" value="TRIOSEPHOSPHATE ISOMERASE"/>
    <property type="match status" value="1"/>
</dbReference>
<evidence type="ECO:0000256" key="3">
    <source>
        <dbReference type="ARBA" id="ARBA00004939"/>
    </source>
</evidence>
<feature type="binding site" evidence="9">
    <location>
        <begin position="235"/>
        <end position="236"/>
    </location>
    <ligand>
        <name>substrate</name>
    </ligand>
</feature>
<dbReference type="NCBIfam" id="TIGR00419">
    <property type="entry name" value="tim"/>
    <property type="match status" value="1"/>
</dbReference>
<dbReference type="Gene3D" id="3.20.20.70">
    <property type="entry name" value="Aldolase class I"/>
    <property type="match status" value="1"/>
</dbReference>
<feature type="binding site" evidence="9">
    <location>
        <begin position="17"/>
        <end position="19"/>
    </location>
    <ligand>
        <name>substrate</name>
    </ligand>
</feature>
<dbReference type="InterPro" id="IPR022896">
    <property type="entry name" value="TrioseP_Isoase_bac/euk"/>
</dbReference>
<dbReference type="EMBL" id="BABS01000046">
    <property type="protein sequence ID" value="GAA08702.1"/>
    <property type="molecule type" value="Genomic_DNA"/>
</dbReference>
<dbReference type="CDD" id="cd00311">
    <property type="entry name" value="TIM"/>
    <property type="match status" value="1"/>
</dbReference>
<comment type="pathway">
    <text evidence="2 9 10">Carbohydrate degradation; glycolysis; D-glyceraldehyde 3-phosphate from glycerone phosphate: step 1/1.</text>
</comment>
<dbReference type="HAMAP" id="MF_00147_B">
    <property type="entry name" value="TIM_B"/>
    <property type="match status" value="1"/>
</dbReference>